<evidence type="ECO:0008006" key="3">
    <source>
        <dbReference type="Google" id="ProtNLM"/>
    </source>
</evidence>
<comment type="caution">
    <text evidence="1">The sequence shown here is derived from an EMBL/GenBank/DDBJ whole genome shotgun (WGS) entry which is preliminary data.</text>
</comment>
<organism evidence="1 2">
    <name type="scientific">Daphnia magna</name>
    <dbReference type="NCBI Taxonomy" id="35525"/>
    <lineage>
        <taxon>Eukaryota</taxon>
        <taxon>Metazoa</taxon>
        <taxon>Ecdysozoa</taxon>
        <taxon>Arthropoda</taxon>
        <taxon>Crustacea</taxon>
        <taxon>Branchiopoda</taxon>
        <taxon>Diplostraca</taxon>
        <taxon>Cladocera</taxon>
        <taxon>Anomopoda</taxon>
        <taxon>Daphniidae</taxon>
        <taxon>Daphnia</taxon>
    </lineage>
</organism>
<keyword evidence="2" id="KW-1185">Reference proteome</keyword>
<protein>
    <recommendedName>
        <fullName evidence="3">Secreted protein</fullName>
    </recommendedName>
</protein>
<name>A0ABQ9Z0X0_9CRUS</name>
<reference evidence="1 2" key="1">
    <citation type="journal article" date="2023" name="Nucleic Acids Res.">
        <title>The hologenome of Daphnia magna reveals possible DNA methylation and microbiome-mediated evolution of the host genome.</title>
        <authorList>
            <person name="Chaturvedi A."/>
            <person name="Li X."/>
            <person name="Dhandapani V."/>
            <person name="Marshall H."/>
            <person name="Kissane S."/>
            <person name="Cuenca-Cambronero M."/>
            <person name="Asole G."/>
            <person name="Calvet F."/>
            <person name="Ruiz-Romero M."/>
            <person name="Marangio P."/>
            <person name="Guigo R."/>
            <person name="Rago D."/>
            <person name="Mirbahai L."/>
            <person name="Eastwood N."/>
            <person name="Colbourne J.K."/>
            <person name="Zhou J."/>
            <person name="Mallon E."/>
            <person name="Orsini L."/>
        </authorList>
    </citation>
    <scope>NUCLEOTIDE SEQUENCE [LARGE SCALE GENOMIC DNA]</scope>
    <source>
        <strain evidence="1">LRV0_1</strain>
    </source>
</reference>
<dbReference type="Proteomes" id="UP001234178">
    <property type="component" value="Unassembled WGS sequence"/>
</dbReference>
<dbReference type="EMBL" id="JAOYFB010000002">
    <property type="protein sequence ID" value="KAK4006524.1"/>
    <property type="molecule type" value="Genomic_DNA"/>
</dbReference>
<evidence type="ECO:0000313" key="2">
    <source>
        <dbReference type="Proteomes" id="UP001234178"/>
    </source>
</evidence>
<proteinExistence type="predicted"/>
<sequence>MPRNALMFFTFAALEPSTGGCGKSLTACTCFGSDLPLSDVPVPRAVLARVRPTTEIPGAEHSPIAITLNWYSPSAVTNAVFGRSPSLMGTCQYPDCKSMIEKNAAPSNRARVSSILGSGYTSLIVTAFRHR</sequence>
<gene>
    <name evidence="1" type="ORF">OUZ56_011678</name>
</gene>
<evidence type="ECO:0000313" key="1">
    <source>
        <dbReference type="EMBL" id="KAK4006524.1"/>
    </source>
</evidence>
<accession>A0ABQ9Z0X0</accession>